<proteinExistence type="predicted"/>
<accession>A0AAN7XPN1</accession>
<organism evidence="1 2">
    <name type="scientific">Eleginops maclovinus</name>
    <name type="common">Patagonian blennie</name>
    <name type="synonym">Eleginus maclovinus</name>
    <dbReference type="NCBI Taxonomy" id="56733"/>
    <lineage>
        <taxon>Eukaryota</taxon>
        <taxon>Metazoa</taxon>
        <taxon>Chordata</taxon>
        <taxon>Craniata</taxon>
        <taxon>Vertebrata</taxon>
        <taxon>Euteleostomi</taxon>
        <taxon>Actinopterygii</taxon>
        <taxon>Neopterygii</taxon>
        <taxon>Teleostei</taxon>
        <taxon>Neoteleostei</taxon>
        <taxon>Acanthomorphata</taxon>
        <taxon>Eupercaria</taxon>
        <taxon>Perciformes</taxon>
        <taxon>Notothenioidei</taxon>
        <taxon>Eleginopidae</taxon>
        <taxon>Eleginops</taxon>
    </lineage>
</organism>
<comment type="caution">
    <text evidence="1">The sequence shown here is derived from an EMBL/GenBank/DDBJ whole genome shotgun (WGS) entry which is preliminary data.</text>
</comment>
<evidence type="ECO:0000313" key="2">
    <source>
        <dbReference type="Proteomes" id="UP001346869"/>
    </source>
</evidence>
<keyword evidence="2" id="KW-1185">Reference proteome</keyword>
<gene>
    <name evidence="1" type="ORF">PBY51_015825</name>
</gene>
<evidence type="ECO:0000313" key="1">
    <source>
        <dbReference type="EMBL" id="KAK5864594.1"/>
    </source>
</evidence>
<dbReference type="AlphaFoldDB" id="A0AAN7XPN1"/>
<protein>
    <submittedName>
        <fullName evidence="1">Uncharacterized protein</fullName>
    </submittedName>
</protein>
<dbReference type="Proteomes" id="UP001346869">
    <property type="component" value="Unassembled WGS sequence"/>
</dbReference>
<reference evidence="1 2" key="2">
    <citation type="journal article" date="2023" name="Mol. Biol. Evol.">
        <title>Genomics of Secondarily Temperate Adaptation in the Only Non-Antarctic Icefish.</title>
        <authorList>
            <person name="Rivera-Colon A.G."/>
            <person name="Rayamajhi N."/>
            <person name="Minhas B.F."/>
            <person name="Madrigal G."/>
            <person name="Bilyk K.T."/>
            <person name="Yoon V."/>
            <person name="Hune M."/>
            <person name="Gregory S."/>
            <person name="Cheng C.H.C."/>
            <person name="Catchen J.M."/>
        </authorList>
    </citation>
    <scope>NUCLEOTIDE SEQUENCE [LARGE SCALE GENOMIC DNA]</scope>
    <source>
        <strain evidence="1">JMC-PN-2008</strain>
    </source>
</reference>
<dbReference type="EMBL" id="JAUZQC010000010">
    <property type="protein sequence ID" value="KAK5864594.1"/>
    <property type="molecule type" value="Genomic_DNA"/>
</dbReference>
<name>A0AAN7XPN1_ELEMC</name>
<reference evidence="1 2" key="1">
    <citation type="journal article" date="2023" name="Genes (Basel)">
        <title>Chromosome-Level Genome Assembly and Circadian Gene Repertoire of the Patagonia Blennie Eleginops maclovinus-The Closest Ancestral Proxy of Antarctic Cryonotothenioids.</title>
        <authorList>
            <person name="Cheng C.C."/>
            <person name="Rivera-Colon A.G."/>
            <person name="Minhas B.F."/>
            <person name="Wilson L."/>
            <person name="Rayamajhi N."/>
            <person name="Vargas-Chacoff L."/>
            <person name="Catchen J.M."/>
        </authorList>
    </citation>
    <scope>NUCLEOTIDE SEQUENCE [LARGE SCALE GENOMIC DNA]</scope>
    <source>
        <strain evidence="1">JMC-PN-2008</strain>
    </source>
</reference>
<sequence length="83" mass="9522">MLRNLRRALKSPHIFQAAHPQQRCSRDSSGLEAAGVRPRRTFQGCKVNGRLINVLPLPLQTKGQECRRMPADTPQMEEIRWSE</sequence>